<comment type="caution">
    <text evidence="1">The sequence shown here is derived from an EMBL/GenBank/DDBJ whole genome shotgun (WGS) entry which is preliminary data.</text>
</comment>
<gene>
    <name evidence="1" type="ORF">MMYC01_204432</name>
</gene>
<dbReference type="AlphaFoldDB" id="A0A175W569"/>
<reference evidence="1 2" key="1">
    <citation type="journal article" date="2016" name="Genome Announc.">
        <title>Genome Sequence of Madurella mycetomatis mm55, Isolated from a Human Mycetoma Case in Sudan.</title>
        <authorList>
            <person name="Smit S."/>
            <person name="Derks M.F."/>
            <person name="Bervoets S."/>
            <person name="Fahal A."/>
            <person name="van Leeuwen W."/>
            <person name="van Belkum A."/>
            <person name="van de Sande W.W."/>
        </authorList>
    </citation>
    <scope>NUCLEOTIDE SEQUENCE [LARGE SCALE GENOMIC DNA]</scope>
    <source>
        <strain evidence="2">mm55</strain>
    </source>
</reference>
<accession>A0A175W569</accession>
<dbReference type="STRING" id="100816.A0A175W569"/>
<proteinExistence type="predicted"/>
<keyword evidence="2" id="KW-1185">Reference proteome</keyword>
<evidence type="ECO:0000313" key="1">
    <source>
        <dbReference type="EMBL" id="KXX78783.1"/>
    </source>
</evidence>
<dbReference type="VEuPathDB" id="FungiDB:MMYC01_204432"/>
<evidence type="ECO:0000313" key="2">
    <source>
        <dbReference type="Proteomes" id="UP000078237"/>
    </source>
</evidence>
<dbReference type="EMBL" id="LCTW02000108">
    <property type="protein sequence ID" value="KXX78783.1"/>
    <property type="molecule type" value="Genomic_DNA"/>
</dbReference>
<dbReference type="Proteomes" id="UP000078237">
    <property type="component" value="Unassembled WGS sequence"/>
</dbReference>
<dbReference type="OrthoDB" id="4581035at2759"/>
<name>A0A175W569_9PEZI</name>
<organism evidence="1 2">
    <name type="scientific">Madurella mycetomatis</name>
    <dbReference type="NCBI Taxonomy" id="100816"/>
    <lineage>
        <taxon>Eukaryota</taxon>
        <taxon>Fungi</taxon>
        <taxon>Dikarya</taxon>
        <taxon>Ascomycota</taxon>
        <taxon>Pezizomycotina</taxon>
        <taxon>Sordariomycetes</taxon>
        <taxon>Sordariomycetidae</taxon>
        <taxon>Sordariales</taxon>
        <taxon>Sordariales incertae sedis</taxon>
        <taxon>Madurella</taxon>
    </lineage>
</organism>
<sequence>MPDDDDDDDDGPYYVPDHVGFVGNVPRSTPQHKQAQHEAWLPFERFIGQLPGPKDQVYACKQQISACVLAALHQHHPKSRLHEHDFGLRNVHRYPSHLEDIDADELALATSPCLYSIDGEPPIATCCAVQACYSSEAVASMVSGYGLALRRLTAPSFVAGRLTRRLLGAGRTR</sequence>
<protein>
    <submittedName>
        <fullName evidence="1">Uncharacterized protein</fullName>
    </submittedName>
</protein>